<proteinExistence type="predicted"/>
<dbReference type="RefSeq" id="WP_103872247.1">
    <property type="nucleotide sequence ID" value="NZ_FNUY01000003.1"/>
</dbReference>
<dbReference type="SUPFAM" id="SSF55469">
    <property type="entry name" value="FMN-dependent nitroreductase-like"/>
    <property type="match status" value="1"/>
</dbReference>
<dbReference type="PANTHER" id="PTHR23026:SF90">
    <property type="entry name" value="IODOTYROSINE DEIODINASE 1"/>
    <property type="match status" value="1"/>
</dbReference>
<feature type="domain" description="Nitroreductase" evidence="4">
    <location>
        <begin position="24"/>
        <end position="213"/>
    </location>
</feature>
<evidence type="ECO:0000256" key="2">
    <source>
        <dbReference type="ARBA" id="ARBA00022643"/>
    </source>
</evidence>
<protein>
    <submittedName>
        <fullName evidence="5">Nitroreductase</fullName>
    </submittedName>
</protein>
<dbReference type="AlphaFoldDB" id="A0A1H5XWV2"/>
<keyword evidence="6" id="KW-1185">Reference proteome</keyword>
<dbReference type="PANTHER" id="PTHR23026">
    <property type="entry name" value="NADPH NITROREDUCTASE"/>
    <property type="match status" value="1"/>
</dbReference>
<dbReference type="CDD" id="cd02136">
    <property type="entry name" value="PnbA_NfnB-like"/>
    <property type="match status" value="1"/>
</dbReference>
<name>A0A1H5XWV2_9HYPH</name>
<dbReference type="Proteomes" id="UP000236743">
    <property type="component" value="Unassembled WGS sequence"/>
</dbReference>
<gene>
    <name evidence="5" type="ORF">SAMN04488115_103430</name>
</gene>
<dbReference type="InterPro" id="IPR000415">
    <property type="entry name" value="Nitroreductase-like"/>
</dbReference>
<evidence type="ECO:0000256" key="1">
    <source>
        <dbReference type="ARBA" id="ARBA00022630"/>
    </source>
</evidence>
<dbReference type="InterPro" id="IPR029479">
    <property type="entry name" value="Nitroreductase"/>
</dbReference>
<dbReference type="InterPro" id="IPR050627">
    <property type="entry name" value="Nitroreductase/BluB"/>
</dbReference>
<dbReference type="GO" id="GO:0016491">
    <property type="term" value="F:oxidoreductase activity"/>
    <property type="evidence" value="ECO:0007669"/>
    <property type="project" value="UniProtKB-KW"/>
</dbReference>
<dbReference type="OrthoDB" id="9802510at2"/>
<sequence>MNYIATPPEREISTAFALTFGETVRARRSFRAFLPDPVPQSVIHQVLEDAQFAPSNCNTQPWNTHIVSGNKRDELSQALLAAGEAGQTSADFSWDAGAFPDPYDDRRREQGKVYYGSLGIAREDEAGRARAGAMNLSFFGAPHAAFLFMPSIGDNVRVASDLGMYGQTFLLSLAAHGLGGVPQTVLGLHADTIRETLGLSRDLKLLFGILFGYPDETAQANCTRMDRAPLSASVTFHDD</sequence>
<evidence type="ECO:0000256" key="3">
    <source>
        <dbReference type="ARBA" id="ARBA00023002"/>
    </source>
</evidence>
<evidence type="ECO:0000313" key="6">
    <source>
        <dbReference type="Proteomes" id="UP000236743"/>
    </source>
</evidence>
<accession>A0A1H5XWV2</accession>
<dbReference type="Pfam" id="PF00881">
    <property type="entry name" value="Nitroreductase"/>
    <property type="match status" value="1"/>
</dbReference>
<dbReference type="EMBL" id="FNUY01000003">
    <property type="protein sequence ID" value="SEG16269.1"/>
    <property type="molecule type" value="Genomic_DNA"/>
</dbReference>
<keyword evidence="3" id="KW-0560">Oxidoreductase</keyword>
<evidence type="ECO:0000259" key="4">
    <source>
        <dbReference type="Pfam" id="PF00881"/>
    </source>
</evidence>
<organism evidence="5 6">
    <name type="scientific">Bosea lathyri</name>
    <dbReference type="NCBI Taxonomy" id="1036778"/>
    <lineage>
        <taxon>Bacteria</taxon>
        <taxon>Pseudomonadati</taxon>
        <taxon>Pseudomonadota</taxon>
        <taxon>Alphaproteobacteria</taxon>
        <taxon>Hyphomicrobiales</taxon>
        <taxon>Boseaceae</taxon>
        <taxon>Bosea</taxon>
    </lineage>
</organism>
<reference evidence="5 6" key="1">
    <citation type="submission" date="2016-10" db="EMBL/GenBank/DDBJ databases">
        <authorList>
            <person name="de Groot N.N."/>
        </authorList>
    </citation>
    <scope>NUCLEOTIDE SEQUENCE [LARGE SCALE GENOMIC DNA]</scope>
    <source>
        <strain evidence="5 6">DSM 26656</strain>
    </source>
</reference>
<keyword evidence="1" id="KW-0285">Flavoprotein</keyword>
<evidence type="ECO:0000313" key="5">
    <source>
        <dbReference type="EMBL" id="SEG16269.1"/>
    </source>
</evidence>
<dbReference type="Gene3D" id="3.40.109.10">
    <property type="entry name" value="NADH Oxidase"/>
    <property type="match status" value="1"/>
</dbReference>
<keyword evidence="2" id="KW-0288">FMN</keyword>